<dbReference type="RefSeq" id="WP_189484414.1">
    <property type="nucleotide sequence ID" value="NZ_BMZB01000001.1"/>
</dbReference>
<dbReference type="AlphaFoldDB" id="A0A918PR47"/>
<dbReference type="Pfam" id="PF14100">
    <property type="entry name" value="DUF6807"/>
    <property type="match status" value="1"/>
</dbReference>
<accession>A0A918PR47</accession>
<evidence type="ECO:0000313" key="1">
    <source>
        <dbReference type="EMBL" id="GGZ20136.1"/>
    </source>
</evidence>
<reference evidence="1" key="1">
    <citation type="journal article" date="2014" name="Int. J. Syst. Evol. Microbiol.">
        <title>Complete genome sequence of Corynebacterium casei LMG S-19264T (=DSM 44701T), isolated from a smear-ripened cheese.</title>
        <authorList>
            <consortium name="US DOE Joint Genome Institute (JGI-PGF)"/>
            <person name="Walter F."/>
            <person name="Albersmeier A."/>
            <person name="Kalinowski J."/>
            <person name="Ruckert C."/>
        </authorList>
    </citation>
    <scope>NUCLEOTIDE SEQUENCE</scope>
    <source>
        <strain evidence="1">KCTC 32296</strain>
    </source>
</reference>
<dbReference type="EMBL" id="BMZB01000001">
    <property type="protein sequence ID" value="GGZ20136.1"/>
    <property type="molecule type" value="Genomic_DNA"/>
</dbReference>
<proteinExistence type="predicted"/>
<keyword evidence="2" id="KW-1185">Reference proteome</keyword>
<gene>
    <name evidence="1" type="ORF">GCM10011273_00860</name>
</gene>
<sequence>MANAVLTGWKAEQGLTYVRLYHRNKPVMTYHFGPCRNYEPWRMNYIHPIHGLSGAVLTENTPEDHHHQRGLFWAWREIYLLGEKIADGWEGHNIRFEPLSFEHAEDLDGNYTLRAHYRWYSTKHDADLPIMDEAVVITLHPDDEHGRRFSVDITLKALVAGLSLGGTPDKGYGGPSVRFLHSEDITIRTKGQAVTAQFAAVETGDAVAFSWPLRPDMPDEIELSCLINGTPWTTWVLRQEKSMQNAAYPGLGSVPVDMDAPLNIRLNWRQVV</sequence>
<dbReference type="Proteomes" id="UP000662572">
    <property type="component" value="Unassembled WGS sequence"/>
</dbReference>
<dbReference type="InterPro" id="IPR029475">
    <property type="entry name" value="DUF6807"/>
</dbReference>
<name>A0A918PR47_9CAUL</name>
<reference evidence="1" key="2">
    <citation type="submission" date="2020-09" db="EMBL/GenBank/DDBJ databases">
        <authorList>
            <person name="Sun Q."/>
            <person name="Kim S."/>
        </authorList>
    </citation>
    <scope>NUCLEOTIDE SEQUENCE</scope>
    <source>
        <strain evidence="1">KCTC 32296</strain>
    </source>
</reference>
<organism evidence="1 2">
    <name type="scientific">Asticcacaulis endophyticus</name>
    <dbReference type="NCBI Taxonomy" id="1395890"/>
    <lineage>
        <taxon>Bacteria</taxon>
        <taxon>Pseudomonadati</taxon>
        <taxon>Pseudomonadota</taxon>
        <taxon>Alphaproteobacteria</taxon>
        <taxon>Caulobacterales</taxon>
        <taxon>Caulobacteraceae</taxon>
        <taxon>Asticcacaulis</taxon>
    </lineage>
</organism>
<protein>
    <submittedName>
        <fullName evidence="1">Uncharacterized protein</fullName>
    </submittedName>
</protein>
<evidence type="ECO:0000313" key="2">
    <source>
        <dbReference type="Proteomes" id="UP000662572"/>
    </source>
</evidence>
<comment type="caution">
    <text evidence="1">The sequence shown here is derived from an EMBL/GenBank/DDBJ whole genome shotgun (WGS) entry which is preliminary data.</text>
</comment>